<dbReference type="STRING" id="953739.SVEN_0866"/>
<reference evidence="3 4" key="1">
    <citation type="journal article" date="2011" name="BMC Genomics">
        <title>Genome-wide analysis of the role of GlnR in Streptomyces venezuelae provides new insights into global nitrogen regulation in actinomycetes.</title>
        <authorList>
            <person name="Pullan S.T."/>
            <person name="Bibb M.J."/>
            <person name="Merrick M."/>
        </authorList>
    </citation>
    <scope>NUCLEOTIDE SEQUENCE [LARGE SCALE GENOMIC DNA]</scope>
    <source>
        <strain evidence="3">ATCC 10712</strain>
    </source>
</reference>
<dbReference type="AlphaFoldDB" id="F2RA53"/>
<name>F2RA53_STRVP</name>
<evidence type="ECO:0000313" key="3">
    <source>
        <dbReference type="EMBL" id="CCA54153.1"/>
    </source>
</evidence>
<keyword evidence="4" id="KW-1185">Reference proteome</keyword>
<dbReference type="Proteomes" id="UP000006854">
    <property type="component" value="Chromosome"/>
</dbReference>
<feature type="domain" description="DUF7824" evidence="2">
    <location>
        <begin position="571"/>
        <end position="649"/>
    </location>
</feature>
<organism evidence="3 4">
    <name type="scientific">Streptomyces venezuelae (strain ATCC 10712 / CBS 650.69 / DSM 40230 / JCM 4526 / NBRC 13096 / PD 04745)</name>
    <dbReference type="NCBI Taxonomy" id="953739"/>
    <lineage>
        <taxon>Bacteria</taxon>
        <taxon>Bacillati</taxon>
        <taxon>Actinomycetota</taxon>
        <taxon>Actinomycetes</taxon>
        <taxon>Kitasatosporales</taxon>
        <taxon>Streptomycetaceae</taxon>
        <taxon>Streptomyces</taxon>
    </lineage>
</organism>
<dbReference type="eggNOG" id="ENOG5033SDI">
    <property type="taxonomic scope" value="Bacteria"/>
</dbReference>
<evidence type="ECO:0000313" key="4">
    <source>
        <dbReference type="Proteomes" id="UP000006854"/>
    </source>
</evidence>
<gene>
    <name evidence="3" type="ordered locus">SVEN_0866</name>
</gene>
<dbReference type="EMBL" id="FR845719">
    <property type="protein sequence ID" value="CCA54153.1"/>
    <property type="molecule type" value="Genomic_DNA"/>
</dbReference>
<evidence type="ECO:0000259" key="2">
    <source>
        <dbReference type="Pfam" id="PF25148"/>
    </source>
</evidence>
<dbReference type="KEGG" id="sve:SVEN_0866"/>
<dbReference type="InterPro" id="IPR056726">
    <property type="entry name" value="DUF7824"/>
</dbReference>
<evidence type="ECO:0000256" key="1">
    <source>
        <dbReference type="SAM" id="MobiDB-lite"/>
    </source>
</evidence>
<feature type="region of interest" description="Disordered" evidence="1">
    <location>
        <begin position="45"/>
        <end position="65"/>
    </location>
</feature>
<dbReference type="RefSeq" id="WP_015032072.1">
    <property type="nucleotide sequence ID" value="NC_018750.1"/>
</dbReference>
<proteinExistence type="predicted"/>
<accession>F2RA53</accession>
<sequence length="943" mass="99639">MTADGAARADGVVTGATGATGVRKSLVNRVMDSMMIKVRSTVAGTTGNDTASGTVGDADREDGTAGTPVERLVAAVRAGRAHQVPKLFEPLTAAERKSALAQLKAVRSEVRSWDWKRWNEATAVRRALYVAGAGCQTGAAAAATWLGGRDLLSWRSEDGGLVLSVLGDRDAAWMADVALRLAQRPAVAESSYGLIRGLVERSGCAVPATDGYVLAWTREITDARLQERLREDPQTTVLVPHALAMAETPDRLTWSVGPEAPTHWPTALAGLVAEGVLDRAQVVDLCVSRLLRGGRPRDLRFPLEVLRLVEPSAEERRGRVPDWTGMAADAPSPVAGYAQEVLAGLAAEGALSTAALAEMTGGVLFRTEKKLVRAQLTLVGKVLAREPGAAGELLPAVAEAFGHEDTTIQERALKLVARHVAAVDASVRDELAGQAGLLSPVHRAAAAALFGEALEAEAWAPYEEVLPPVPEREPVAPPATTVEALVEELLTRGLYQDPAAFERTLDGLVRVARQDRAGLEAAVREAFPTEHWENRHYFSHYTHGAEVVLAGLLGVLPGWRVDSGRGKGTGRKSCHHEALSGILDARLWEAAALIGSDALPFLLAAPTVHTGEIDPVVLVERLRAYRDAGVEPAPADFAQALLRVGRGDSSAGRCAEEAEALGTRAGGRLAAWLRTAEPLATKVRFLPRGKDRTSGKWWLAERIVVEIEDRPVVRKEFPAAFRWLGGELGATPRRCYHWLETRAHWVAALPVDREFVAACVLPSLASGADADQRGVTEPLTALAEAAGPVGRALPLALAAGLGCQDADDRLRAVDALLVLASRGDLDARRLGTELAWLVAEGSVKPNRLADALRTAAATGAYGTVWAVLAPALPELLGAEKPVRGLGEVLAVAADCVERCGAGDEVAGLAGVASARGSSQFLVQAKRLLGALRQGAGQPLAETA</sequence>
<protein>
    <recommendedName>
        <fullName evidence="2">DUF7824 domain-containing protein</fullName>
    </recommendedName>
</protein>
<dbReference type="Pfam" id="PF25148">
    <property type="entry name" value="DUF7824"/>
    <property type="match status" value="1"/>
</dbReference>
<dbReference type="PATRIC" id="fig|953739.5.peg.2913"/>
<dbReference type="HOGENOM" id="CLU_016093_0_0_11"/>
<dbReference type="GeneID" id="51861455"/>